<dbReference type="InterPro" id="IPR003959">
    <property type="entry name" value="ATPase_AAA_core"/>
</dbReference>
<evidence type="ECO:0000259" key="1">
    <source>
        <dbReference type="Pfam" id="PF13304"/>
    </source>
</evidence>
<feature type="domain" description="ATPase AAA-type core" evidence="1">
    <location>
        <begin position="26"/>
        <end position="359"/>
    </location>
</feature>
<reference evidence="2" key="1">
    <citation type="submission" date="2017-12" db="EMBL/GenBank/DDBJ databases">
        <authorList>
            <person name="Thomas-White K."/>
            <person name="Wolfe A.J."/>
        </authorList>
    </citation>
    <scope>NUCLEOTIDE SEQUENCE</scope>
    <source>
        <strain evidence="2">UMB0763</strain>
    </source>
</reference>
<dbReference type="GO" id="GO:0016887">
    <property type="term" value="F:ATP hydrolysis activity"/>
    <property type="evidence" value="ECO:0007669"/>
    <property type="project" value="InterPro"/>
</dbReference>
<dbReference type="SUPFAM" id="SSF52540">
    <property type="entry name" value="P-loop containing nucleoside triphosphate hydrolases"/>
    <property type="match status" value="1"/>
</dbReference>
<evidence type="ECO:0000313" key="2">
    <source>
        <dbReference type="EMBL" id="WOT02064.1"/>
    </source>
</evidence>
<gene>
    <name evidence="2" type="ORF">CYJ47_12580</name>
</gene>
<protein>
    <submittedName>
        <fullName evidence="2">ATP-binding protein</fullName>
    </submittedName>
</protein>
<dbReference type="PANTHER" id="PTHR40396">
    <property type="entry name" value="ATPASE-LIKE PROTEIN"/>
    <property type="match status" value="1"/>
</dbReference>
<accession>A0AAF0YUC2</accession>
<dbReference type="InterPro" id="IPR027417">
    <property type="entry name" value="P-loop_NTPase"/>
</dbReference>
<dbReference type="Gene3D" id="3.40.50.300">
    <property type="entry name" value="P-loop containing nucleotide triphosphate hydrolases"/>
    <property type="match status" value="1"/>
</dbReference>
<reference evidence="2" key="2">
    <citation type="submission" date="2023-10" db="EMBL/GenBank/DDBJ databases">
        <authorList>
            <person name="Choi B."/>
        </authorList>
    </citation>
    <scope>NUCLEOTIDE SEQUENCE</scope>
    <source>
        <strain evidence="2">UMB0763</strain>
    </source>
</reference>
<dbReference type="KEGG" id="cpyr:CYJ47_12580"/>
<name>A0AAF0YUC2_9CORY</name>
<dbReference type="EMBL" id="CP136958">
    <property type="protein sequence ID" value="WOT02064.1"/>
    <property type="molecule type" value="Genomic_DNA"/>
</dbReference>
<dbReference type="RefSeq" id="WP_180805408.1">
    <property type="nucleotide sequence ID" value="NZ_CP136958.1"/>
</dbReference>
<dbReference type="Proteomes" id="UP000234560">
    <property type="component" value="Chromosome"/>
</dbReference>
<dbReference type="AlphaFoldDB" id="A0AAF0YUC2"/>
<sequence>MTFAQGLDSPRAPSGGWDSATRSVSIIHGANASGKSNFLAAMRFGLQAIQGSATIWRAADENQPLPYRPFLLDETSRTEPSFFEWDFVVDGVRYVYGFELDAQRIHSEWLSRVPSARWSSVFSRTPEDVDWTESAISKKNQKAYERASDKELLFSVAFRDELPVLGHVARELVTRIKFLPTGSDYENMRINSLVRQIRNGDLNLNDVSSLLVAADTGITSVVLDETKIPAKIMQDVKRLLAALNDTGEESGEESRQLAIKFSDEELEDIVYSLRFIHHAEGGEAKLSLADQSDGTKSWLSIAPTLLSVLRNGDFLVADDLDASLHVALLFMIVSAFADPEVNINNAQLLLTTHNTNLLENRKKLHLTPANFWFAEKSPAGSSSYFSLDNFDRRDDANYERRYLSGRYGAIPEISPSTLKGLIRAGADHDE</sequence>
<proteinExistence type="predicted"/>
<dbReference type="Pfam" id="PF13304">
    <property type="entry name" value="AAA_21"/>
    <property type="match status" value="1"/>
</dbReference>
<evidence type="ECO:0000313" key="3">
    <source>
        <dbReference type="Proteomes" id="UP000234560"/>
    </source>
</evidence>
<dbReference type="GO" id="GO:0005524">
    <property type="term" value="F:ATP binding"/>
    <property type="evidence" value="ECO:0007669"/>
    <property type="project" value="UniProtKB-KW"/>
</dbReference>
<keyword evidence="2" id="KW-0547">Nucleotide-binding</keyword>
<keyword evidence="2" id="KW-0067">ATP-binding</keyword>
<organism evidence="2 3">
    <name type="scientific">Corynebacterium pyruviciproducens</name>
    <dbReference type="NCBI Taxonomy" id="598660"/>
    <lineage>
        <taxon>Bacteria</taxon>
        <taxon>Bacillati</taxon>
        <taxon>Actinomycetota</taxon>
        <taxon>Actinomycetes</taxon>
        <taxon>Mycobacteriales</taxon>
        <taxon>Corynebacteriaceae</taxon>
        <taxon>Corynebacterium</taxon>
    </lineage>
</organism>
<dbReference type="PANTHER" id="PTHR40396:SF1">
    <property type="entry name" value="ATPASE AAA-TYPE CORE DOMAIN-CONTAINING PROTEIN"/>
    <property type="match status" value="1"/>
</dbReference>